<dbReference type="FunFam" id="1.10.287.130:FF:000001">
    <property type="entry name" value="Two-component sensor histidine kinase"/>
    <property type="match status" value="1"/>
</dbReference>
<dbReference type="SUPFAM" id="SSF55874">
    <property type="entry name" value="ATPase domain of HSP90 chaperone/DNA topoisomerase II/histidine kinase"/>
    <property type="match status" value="1"/>
</dbReference>
<sequence>GLKTKVSQQDQQYKDLAETMEVLLSHLTMGTFLVSAQGQMLLSSRSLPHYFPDVDGDISSLDDLKRMDIRNLVHQAFDQKTRLKQEVSGFHEGDLILEVTAVPVFSPTQSVEAVLVLLYDLTTIRTYEKLNLAFVSNASHELRTPVTSIKGFAETIKGMSAEEEALKDDFLDIIYKESLRLEHIVEHLLTLSKAQQMPIQWTTLSLAEFVQDLTQSLQPQLKKKDLQLKVQVPDDVTLVSDSQLLSQILLNLLSNAIRYTEQGGKIEVKTQKVNEGIKISVSDTGIGISQLEQDRIFERFYRVNKGRSRQTGGTGLGLAIVKELSQLLGGQVTVTSQLGRGSCFTIFLPNQSFAQD</sequence>
<dbReference type="CDD" id="cd00082">
    <property type="entry name" value="HisKA"/>
    <property type="match status" value="1"/>
</dbReference>
<evidence type="ECO:0000256" key="7">
    <source>
        <dbReference type="ARBA" id="ARBA00023012"/>
    </source>
</evidence>
<evidence type="ECO:0000256" key="1">
    <source>
        <dbReference type="ARBA" id="ARBA00000085"/>
    </source>
</evidence>
<keyword evidence="4" id="KW-0597">Phosphoprotein</keyword>
<organism evidence="9 10">
    <name type="scientific">Levilactobacillus bambusae</name>
    <dbReference type="NCBI Taxonomy" id="2024736"/>
    <lineage>
        <taxon>Bacteria</taxon>
        <taxon>Bacillati</taxon>
        <taxon>Bacillota</taxon>
        <taxon>Bacilli</taxon>
        <taxon>Lactobacillales</taxon>
        <taxon>Lactobacillaceae</taxon>
        <taxon>Levilactobacillus</taxon>
    </lineage>
</organism>
<dbReference type="OrthoDB" id="9813151at2"/>
<dbReference type="PROSITE" id="PS50109">
    <property type="entry name" value="HIS_KIN"/>
    <property type="match status" value="1"/>
</dbReference>
<dbReference type="SMART" id="SM00388">
    <property type="entry name" value="HisKA"/>
    <property type="match status" value="1"/>
</dbReference>
<dbReference type="CDD" id="cd00075">
    <property type="entry name" value="HATPase"/>
    <property type="match status" value="1"/>
</dbReference>
<evidence type="ECO:0000313" key="10">
    <source>
        <dbReference type="Proteomes" id="UP000245080"/>
    </source>
</evidence>
<keyword evidence="7" id="KW-0902">Two-component regulatory system</keyword>
<name>A0A2V1MVT4_9LACO</name>
<dbReference type="InterPro" id="IPR036097">
    <property type="entry name" value="HisK_dim/P_sf"/>
</dbReference>
<reference evidence="9 10" key="1">
    <citation type="journal article" date="2018" name="Int. J. Syst. Evol. Microbiol.">
        <title>Lactobacillus bambusae sp. nov., isolated from a traditional fermented Ma-bamboo shoots of Taiwan.</title>
        <authorList>
            <person name="Wang L.-T."/>
        </authorList>
    </citation>
    <scope>NUCLEOTIDE SEQUENCE [LARGE SCALE GENOMIC DNA]</scope>
    <source>
        <strain evidence="9 10">BS-W1</strain>
    </source>
</reference>
<dbReference type="PRINTS" id="PR00344">
    <property type="entry name" value="BCTRLSENSOR"/>
</dbReference>
<dbReference type="NCBIfam" id="NF046044">
    <property type="entry name" value="PnpS"/>
    <property type="match status" value="1"/>
</dbReference>
<dbReference type="PANTHER" id="PTHR45453:SF1">
    <property type="entry name" value="PHOSPHATE REGULON SENSOR PROTEIN PHOR"/>
    <property type="match status" value="1"/>
</dbReference>
<dbReference type="GO" id="GO:0004721">
    <property type="term" value="F:phosphoprotein phosphatase activity"/>
    <property type="evidence" value="ECO:0007669"/>
    <property type="project" value="TreeGrafter"/>
</dbReference>
<evidence type="ECO:0000256" key="6">
    <source>
        <dbReference type="ARBA" id="ARBA00022777"/>
    </source>
</evidence>
<dbReference type="InterPro" id="IPR050351">
    <property type="entry name" value="BphY/WalK/GraS-like"/>
</dbReference>
<evidence type="ECO:0000256" key="5">
    <source>
        <dbReference type="ARBA" id="ARBA00022679"/>
    </source>
</evidence>
<dbReference type="EMBL" id="QCXQ01000020">
    <property type="protein sequence ID" value="PWF99273.1"/>
    <property type="molecule type" value="Genomic_DNA"/>
</dbReference>
<gene>
    <name evidence="9" type="ORF">DCM90_09685</name>
</gene>
<dbReference type="Pfam" id="PF00512">
    <property type="entry name" value="HisKA"/>
    <property type="match status" value="1"/>
</dbReference>
<dbReference type="GO" id="GO:0000155">
    <property type="term" value="F:phosphorelay sensor kinase activity"/>
    <property type="evidence" value="ECO:0007669"/>
    <property type="project" value="InterPro"/>
</dbReference>
<keyword evidence="10" id="KW-1185">Reference proteome</keyword>
<dbReference type="SMART" id="SM00387">
    <property type="entry name" value="HATPase_c"/>
    <property type="match status" value="1"/>
</dbReference>
<dbReference type="Gene3D" id="1.10.287.130">
    <property type="match status" value="1"/>
</dbReference>
<feature type="non-terminal residue" evidence="9">
    <location>
        <position position="1"/>
    </location>
</feature>
<evidence type="ECO:0000256" key="2">
    <source>
        <dbReference type="ARBA" id="ARBA00004370"/>
    </source>
</evidence>
<evidence type="ECO:0000256" key="3">
    <source>
        <dbReference type="ARBA" id="ARBA00012438"/>
    </source>
</evidence>
<dbReference type="Gene3D" id="3.30.565.10">
    <property type="entry name" value="Histidine kinase-like ATPase, C-terminal domain"/>
    <property type="match status" value="1"/>
</dbReference>
<evidence type="ECO:0000259" key="8">
    <source>
        <dbReference type="PROSITE" id="PS50109"/>
    </source>
</evidence>
<dbReference type="GO" id="GO:0016036">
    <property type="term" value="P:cellular response to phosphate starvation"/>
    <property type="evidence" value="ECO:0007669"/>
    <property type="project" value="TreeGrafter"/>
</dbReference>
<comment type="caution">
    <text evidence="9">The sequence shown here is derived from an EMBL/GenBank/DDBJ whole genome shotgun (WGS) entry which is preliminary data.</text>
</comment>
<dbReference type="PANTHER" id="PTHR45453">
    <property type="entry name" value="PHOSPHATE REGULON SENSOR PROTEIN PHOR"/>
    <property type="match status" value="1"/>
</dbReference>
<evidence type="ECO:0000256" key="4">
    <source>
        <dbReference type="ARBA" id="ARBA00022553"/>
    </source>
</evidence>
<dbReference type="InterPro" id="IPR004358">
    <property type="entry name" value="Sig_transdc_His_kin-like_C"/>
</dbReference>
<evidence type="ECO:0000313" key="9">
    <source>
        <dbReference type="EMBL" id="PWF99273.1"/>
    </source>
</evidence>
<dbReference type="InterPro" id="IPR036890">
    <property type="entry name" value="HATPase_C_sf"/>
</dbReference>
<dbReference type="GO" id="GO:0005886">
    <property type="term" value="C:plasma membrane"/>
    <property type="evidence" value="ECO:0007669"/>
    <property type="project" value="TreeGrafter"/>
</dbReference>
<dbReference type="SUPFAM" id="SSF47384">
    <property type="entry name" value="Homodimeric domain of signal transducing histidine kinase"/>
    <property type="match status" value="1"/>
</dbReference>
<keyword evidence="5" id="KW-0808">Transferase</keyword>
<keyword evidence="6 9" id="KW-0418">Kinase</keyword>
<dbReference type="AlphaFoldDB" id="A0A2V1MVT4"/>
<proteinExistence type="predicted"/>
<dbReference type="Proteomes" id="UP000245080">
    <property type="component" value="Unassembled WGS sequence"/>
</dbReference>
<dbReference type="RefSeq" id="WP_109251159.1">
    <property type="nucleotide sequence ID" value="NZ_QCXQ01000020.1"/>
</dbReference>
<dbReference type="EC" id="2.7.13.3" evidence="3"/>
<dbReference type="Pfam" id="PF02518">
    <property type="entry name" value="HATPase_c"/>
    <property type="match status" value="1"/>
</dbReference>
<dbReference type="InterPro" id="IPR003661">
    <property type="entry name" value="HisK_dim/P_dom"/>
</dbReference>
<accession>A0A2V1MVT4</accession>
<comment type="subcellular location">
    <subcellularLocation>
        <location evidence="2">Membrane</location>
    </subcellularLocation>
</comment>
<dbReference type="FunFam" id="3.30.565.10:FF:000049">
    <property type="entry name" value="Two-component sensor histidine kinase"/>
    <property type="match status" value="1"/>
</dbReference>
<comment type="catalytic activity">
    <reaction evidence="1">
        <text>ATP + protein L-histidine = ADP + protein N-phospho-L-histidine.</text>
        <dbReference type="EC" id="2.7.13.3"/>
    </reaction>
</comment>
<protein>
    <recommendedName>
        <fullName evidence="3">histidine kinase</fullName>
        <ecNumber evidence="3">2.7.13.3</ecNumber>
    </recommendedName>
</protein>
<dbReference type="InterPro" id="IPR003594">
    <property type="entry name" value="HATPase_dom"/>
</dbReference>
<feature type="domain" description="Histidine kinase" evidence="8">
    <location>
        <begin position="137"/>
        <end position="352"/>
    </location>
</feature>
<dbReference type="InterPro" id="IPR005467">
    <property type="entry name" value="His_kinase_dom"/>
</dbReference>